<evidence type="ECO:0000256" key="1">
    <source>
        <dbReference type="ARBA" id="ARBA00004123"/>
    </source>
</evidence>
<feature type="compositionally biased region" description="Low complexity" evidence="10">
    <location>
        <begin position="22"/>
        <end position="32"/>
    </location>
</feature>
<evidence type="ECO:0000259" key="12">
    <source>
        <dbReference type="PROSITE" id="PS51194"/>
    </source>
</evidence>
<feature type="coiled-coil region" evidence="9">
    <location>
        <begin position="258"/>
        <end position="285"/>
    </location>
</feature>
<evidence type="ECO:0000256" key="10">
    <source>
        <dbReference type="SAM" id="MobiDB-lite"/>
    </source>
</evidence>
<dbReference type="InterPro" id="IPR027417">
    <property type="entry name" value="P-loop_NTPase"/>
</dbReference>
<dbReference type="InterPro" id="IPR038718">
    <property type="entry name" value="SNF2-like_sf"/>
</dbReference>
<gene>
    <name evidence="13" type="ORF">NQ315_009495</name>
</gene>
<feature type="region of interest" description="Disordered" evidence="10">
    <location>
        <begin position="1094"/>
        <end position="1146"/>
    </location>
</feature>
<comment type="subcellular location">
    <subcellularLocation>
        <location evidence="1">Nucleus</location>
    </subcellularLocation>
</comment>
<dbReference type="GO" id="GO:0004386">
    <property type="term" value="F:helicase activity"/>
    <property type="evidence" value="ECO:0007669"/>
    <property type="project" value="UniProtKB-KW"/>
</dbReference>
<dbReference type="SUPFAM" id="SSF52540">
    <property type="entry name" value="P-loop containing nucleoside triphosphate hydrolases"/>
    <property type="match status" value="2"/>
</dbReference>
<feature type="region of interest" description="Disordered" evidence="10">
    <location>
        <begin position="72"/>
        <end position="181"/>
    </location>
</feature>
<dbReference type="InterPro" id="IPR001650">
    <property type="entry name" value="Helicase_C-like"/>
</dbReference>
<keyword evidence="3" id="KW-0547">Nucleotide-binding</keyword>
<evidence type="ECO:0000256" key="5">
    <source>
        <dbReference type="ARBA" id="ARBA00022806"/>
    </source>
</evidence>
<keyword evidence="5" id="KW-0347">Helicase</keyword>
<feature type="compositionally biased region" description="Low complexity" evidence="10">
    <location>
        <begin position="131"/>
        <end position="145"/>
    </location>
</feature>
<evidence type="ECO:0000313" key="14">
    <source>
        <dbReference type="Proteomes" id="UP001159042"/>
    </source>
</evidence>
<feature type="compositionally biased region" description="Basic residues" evidence="10">
    <location>
        <begin position="1"/>
        <end position="21"/>
    </location>
</feature>
<dbReference type="Pfam" id="PF00271">
    <property type="entry name" value="Helicase_C"/>
    <property type="match status" value="1"/>
</dbReference>
<evidence type="ECO:0000256" key="8">
    <source>
        <dbReference type="ARBA" id="ARBA00023242"/>
    </source>
</evidence>
<evidence type="ECO:0000256" key="6">
    <source>
        <dbReference type="ARBA" id="ARBA00022840"/>
    </source>
</evidence>
<dbReference type="GO" id="GO:0003677">
    <property type="term" value="F:DNA binding"/>
    <property type="evidence" value="ECO:0007669"/>
    <property type="project" value="UniProtKB-KW"/>
</dbReference>
<keyword evidence="7" id="KW-0238">DNA-binding</keyword>
<dbReference type="Gene3D" id="3.40.50.300">
    <property type="entry name" value="P-loop containing nucleotide triphosphate hydrolases"/>
    <property type="match status" value="1"/>
</dbReference>
<dbReference type="InterPro" id="IPR049730">
    <property type="entry name" value="SNF2/RAD54-like_C"/>
</dbReference>
<comment type="similarity">
    <text evidence="2">Belongs to the SNF2/RAD54 helicase family.</text>
</comment>
<evidence type="ECO:0008006" key="15">
    <source>
        <dbReference type="Google" id="ProtNLM"/>
    </source>
</evidence>
<evidence type="ECO:0000259" key="11">
    <source>
        <dbReference type="PROSITE" id="PS51192"/>
    </source>
</evidence>
<keyword evidence="14" id="KW-1185">Reference proteome</keyword>
<sequence>MGINRRNTKSKKIKKSVKKTKGTSGTDSSSDYSHSDSDNPPHDNANTLPSYAQLDQKLDDFLANEICKVLKSNSSNESTDIDSDESDVKEKNDRDGKSICNNVEKKKQILSTEERLKKAWKNDPLLRGKLSSNDSSSTSSSASASDSEKSHKKRQALRTKYEHETDLNVISDDSDSDDDALNRAKLNKAQLEAKLISPIKRNIPKLDDSSDSDSDVEIIVLKSATPEKVANGDDHEFPGSSQKGRRNIRALMSDESLAEATQRANKEEQERIERLEGRHRVKESLSQSFTQSFEEDTMVLDMDDLTGEPLITVHPKLIRRLKPHQKSGIQFMWDSCYESVERLKVDDGSGCILAHCMGLGKTLQVITLLHTLFAYNQTNTKHVLVVCPLSTVNNWKKEVKLAFKRFPEGKLNVLTIADKKEVSQKYDLVKKWRMQKKSVLVLGYEGFETLTNENKLDKIGEHLKKRILEALIDPGPDLVVCDEGHLLRNKKALKTLALNRIKTKRRIVLTGTPLQNNLLEYYYMVDFVKPNLLGNMKEYKTNFVNPITNGQYEDSTAEDIKLMMKRTHVLHKLLKKTIQRVEDTELKAYLPKIVDHAVFIQLHQVQVNLYNKFSELVMKNSRNTNKGGFLSDFSVFQYICTHPHLLAVMENLRNKRIKERDLITNEQEDNLICNIEGWWKAVTPADAAEKIEYGNKLMVLKSIIEQCEEIGDKVLVFSQSLGEMDLIEHFLIKVGTAKCRSWQKKIDYARMDGTVPPVLRSTICDLFNDKDNSKLRLLLMSTKVGGLGLNLTAANRVIIMTVNWNPSYDIQSVFRVYRFGQEKRVYVYRLVALDSMEEKVYQRTVTKLAIAHRVVDKHQITRHYKSMDLQELYSCRPNADIERPISNVPEDKVLAKLILKLPYIYKYHEHQALLENRPEDNLNEHELNAAWDEFKRIKDAPPPVPPMPHAQQTVAHIPNNGPSFAMAYNLSRSKVAVVNDKKNGEVGKLADEILQYFTPAANNLAMNDLKKNPYSVASSLKPVRKGAVIDKQTIPAPATTNSAVERDPLFIPLSADTNNKTNKSYGELLTTFSQKHPSAIPKLPSGTTIMLEAPRSKPSQKENQQHKKPGIFKRPTNESIVILDDDSSKTKNHRSLSQPNPPVGIKRKRNIEGERQAILKRMREGFNKITNQLAPINIDDDDDISEVTDTVSETGSLSNELITNLGRSGITIHKVLRDAKSNNEVITLD</sequence>
<keyword evidence="9" id="KW-0175">Coiled coil</keyword>
<dbReference type="Proteomes" id="UP001159042">
    <property type="component" value="Unassembled WGS sequence"/>
</dbReference>
<accession>A0AAV8WHM9</accession>
<dbReference type="CDD" id="cd18793">
    <property type="entry name" value="SF2_C_SNF"/>
    <property type="match status" value="1"/>
</dbReference>
<dbReference type="SMART" id="SM00487">
    <property type="entry name" value="DEXDc"/>
    <property type="match status" value="1"/>
</dbReference>
<comment type="caution">
    <text evidence="13">The sequence shown here is derived from an EMBL/GenBank/DDBJ whole genome shotgun (WGS) entry which is preliminary data.</text>
</comment>
<keyword evidence="6" id="KW-0067">ATP-binding</keyword>
<dbReference type="SMART" id="SM00490">
    <property type="entry name" value="HELICc"/>
    <property type="match status" value="1"/>
</dbReference>
<dbReference type="Pfam" id="PF00176">
    <property type="entry name" value="SNF2-rel_dom"/>
    <property type="match status" value="1"/>
</dbReference>
<evidence type="ECO:0000313" key="13">
    <source>
        <dbReference type="EMBL" id="KAJ8925650.1"/>
    </source>
</evidence>
<dbReference type="EMBL" id="JANEYG010000001">
    <property type="protein sequence ID" value="KAJ8925650.1"/>
    <property type="molecule type" value="Genomic_DNA"/>
</dbReference>
<dbReference type="Gene3D" id="3.40.50.10810">
    <property type="entry name" value="Tandem AAA-ATPase domain"/>
    <property type="match status" value="1"/>
</dbReference>
<feature type="region of interest" description="Disordered" evidence="10">
    <location>
        <begin position="1"/>
        <end position="51"/>
    </location>
</feature>
<dbReference type="GO" id="GO:0005634">
    <property type="term" value="C:nucleus"/>
    <property type="evidence" value="ECO:0007669"/>
    <property type="project" value="UniProtKB-SubCell"/>
</dbReference>
<dbReference type="PROSITE" id="PS51194">
    <property type="entry name" value="HELICASE_CTER"/>
    <property type="match status" value="1"/>
</dbReference>
<proteinExistence type="inferred from homology"/>
<dbReference type="AlphaFoldDB" id="A0AAV8WHM9"/>
<dbReference type="PANTHER" id="PTHR45797">
    <property type="entry name" value="RAD54-LIKE"/>
    <property type="match status" value="1"/>
</dbReference>
<dbReference type="PANTHER" id="PTHR45797:SF3">
    <property type="entry name" value="TRANSCRIPTIONAL REGULATOR ATRX HOMOLOG"/>
    <property type="match status" value="1"/>
</dbReference>
<dbReference type="GO" id="GO:0005524">
    <property type="term" value="F:ATP binding"/>
    <property type="evidence" value="ECO:0007669"/>
    <property type="project" value="UniProtKB-KW"/>
</dbReference>
<reference evidence="13 14" key="1">
    <citation type="journal article" date="2023" name="Insect Mol. Biol.">
        <title>Genome sequencing provides insights into the evolution of gene families encoding plant cell wall-degrading enzymes in longhorned beetles.</title>
        <authorList>
            <person name="Shin N.R."/>
            <person name="Okamura Y."/>
            <person name="Kirsch R."/>
            <person name="Pauchet Y."/>
        </authorList>
    </citation>
    <scope>NUCLEOTIDE SEQUENCE [LARGE SCALE GENOMIC DNA]</scope>
    <source>
        <strain evidence="13">EAD_L_NR</strain>
    </source>
</reference>
<organism evidence="13 14">
    <name type="scientific">Exocentrus adspersus</name>
    <dbReference type="NCBI Taxonomy" id="1586481"/>
    <lineage>
        <taxon>Eukaryota</taxon>
        <taxon>Metazoa</taxon>
        <taxon>Ecdysozoa</taxon>
        <taxon>Arthropoda</taxon>
        <taxon>Hexapoda</taxon>
        <taxon>Insecta</taxon>
        <taxon>Pterygota</taxon>
        <taxon>Neoptera</taxon>
        <taxon>Endopterygota</taxon>
        <taxon>Coleoptera</taxon>
        <taxon>Polyphaga</taxon>
        <taxon>Cucujiformia</taxon>
        <taxon>Chrysomeloidea</taxon>
        <taxon>Cerambycidae</taxon>
        <taxon>Lamiinae</taxon>
        <taxon>Acanthocinini</taxon>
        <taxon>Exocentrus</taxon>
    </lineage>
</organism>
<evidence type="ECO:0000256" key="4">
    <source>
        <dbReference type="ARBA" id="ARBA00022801"/>
    </source>
</evidence>
<evidence type="ECO:0000256" key="3">
    <source>
        <dbReference type="ARBA" id="ARBA00022741"/>
    </source>
</evidence>
<dbReference type="PROSITE" id="PS51192">
    <property type="entry name" value="HELICASE_ATP_BIND_1"/>
    <property type="match status" value="1"/>
</dbReference>
<keyword evidence="4" id="KW-0378">Hydrolase</keyword>
<dbReference type="InterPro" id="IPR044574">
    <property type="entry name" value="ARIP4-like"/>
</dbReference>
<evidence type="ECO:0000256" key="7">
    <source>
        <dbReference type="ARBA" id="ARBA00023125"/>
    </source>
</evidence>
<dbReference type="InterPro" id="IPR000330">
    <property type="entry name" value="SNF2_N"/>
</dbReference>
<evidence type="ECO:0000256" key="2">
    <source>
        <dbReference type="ARBA" id="ARBA00007025"/>
    </source>
</evidence>
<dbReference type="GO" id="GO:0016887">
    <property type="term" value="F:ATP hydrolysis activity"/>
    <property type="evidence" value="ECO:0007669"/>
    <property type="project" value="InterPro"/>
</dbReference>
<keyword evidence="8" id="KW-0539">Nucleus</keyword>
<feature type="domain" description="Helicase C-terminal" evidence="12">
    <location>
        <begin position="699"/>
        <end position="868"/>
    </location>
</feature>
<feature type="domain" description="Helicase ATP-binding" evidence="11">
    <location>
        <begin position="342"/>
        <end position="531"/>
    </location>
</feature>
<name>A0AAV8WHM9_9CUCU</name>
<protein>
    <recommendedName>
        <fullName evidence="15">Transcriptional regulator ATRX</fullName>
    </recommendedName>
</protein>
<feature type="compositionally biased region" description="Basic and acidic residues" evidence="10">
    <location>
        <begin position="86"/>
        <end position="126"/>
    </location>
</feature>
<evidence type="ECO:0000256" key="9">
    <source>
        <dbReference type="SAM" id="Coils"/>
    </source>
</evidence>
<dbReference type="InterPro" id="IPR014001">
    <property type="entry name" value="Helicase_ATP-bd"/>
</dbReference>